<evidence type="ECO:0000256" key="8">
    <source>
        <dbReference type="HAMAP-Rule" id="MF_00222"/>
    </source>
</evidence>
<dbReference type="HAMAP" id="MF_00222">
    <property type="entry name" value="Shikimate_DH_AroE"/>
    <property type="match status" value="1"/>
</dbReference>
<evidence type="ECO:0000313" key="13">
    <source>
        <dbReference type="Proteomes" id="UP000184226"/>
    </source>
</evidence>
<keyword evidence="3 8" id="KW-0028">Amino-acid biosynthesis</keyword>
<evidence type="ECO:0000256" key="4">
    <source>
        <dbReference type="ARBA" id="ARBA00022857"/>
    </source>
</evidence>
<feature type="binding site" evidence="8">
    <location>
        <position position="248"/>
    </location>
    <ligand>
        <name>NADP(+)</name>
        <dbReference type="ChEBI" id="CHEBI:58349"/>
    </ligand>
</feature>
<feature type="binding site" evidence="8">
    <location>
        <position position="226"/>
    </location>
    <ligand>
        <name>shikimate</name>
        <dbReference type="ChEBI" id="CHEBI:36208"/>
    </ligand>
</feature>
<feature type="binding site" evidence="8">
    <location>
        <position position="84"/>
    </location>
    <ligand>
        <name>NADP(+)</name>
        <dbReference type="ChEBI" id="CHEBI:58349"/>
    </ligand>
</feature>
<evidence type="ECO:0000256" key="7">
    <source>
        <dbReference type="ARBA" id="ARBA00049442"/>
    </source>
</evidence>
<dbReference type="PANTHER" id="PTHR21089">
    <property type="entry name" value="SHIKIMATE DEHYDROGENASE"/>
    <property type="match status" value="1"/>
</dbReference>
<feature type="binding site" evidence="8">
    <location>
        <position position="224"/>
    </location>
    <ligand>
        <name>NADP(+)</name>
        <dbReference type="ChEBI" id="CHEBI:58349"/>
    </ligand>
</feature>
<dbReference type="Gene3D" id="3.40.50.10860">
    <property type="entry name" value="Leucine Dehydrogenase, chain A, domain 1"/>
    <property type="match status" value="1"/>
</dbReference>
<dbReference type="PANTHER" id="PTHR21089:SF1">
    <property type="entry name" value="BIFUNCTIONAL 3-DEHYDROQUINATE DEHYDRATASE_SHIKIMATE DEHYDROGENASE, CHLOROPLASTIC"/>
    <property type="match status" value="1"/>
</dbReference>
<dbReference type="GO" id="GO:0009423">
    <property type="term" value="P:chorismate biosynthetic process"/>
    <property type="evidence" value="ECO:0007669"/>
    <property type="project" value="UniProtKB-UniRule"/>
</dbReference>
<keyword evidence="5 8" id="KW-0560">Oxidoreductase</keyword>
<feature type="binding site" evidence="8">
    <location>
        <begin position="132"/>
        <end position="136"/>
    </location>
    <ligand>
        <name>NADP(+)</name>
        <dbReference type="ChEBI" id="CHEBI:58349"/>
    </ligand>
</feature>
<dbReference type="Gene3D" id="3.40.50.720">
    <property type="entry name" value="NAD(P)-binding Rossmann-like Domain"/>
    <property type="match status" value="1"/>
</dbReference>
<name>A0A1M5TSL2_9BURK</name>
<dbReference type="Pfam" id="PF08501">
    <property type="entry name" value="Shikimate_dh_N"/>
    <property type="match status" value="1"/>
</dbReference>
<dbReference type="InterPro" id="IPR046346">
    <property type="entry name" value="Aminoacid_DH-like_N_sf"/>
</dbReference>
<keyword evidence="4 8" id="KW-0521">NADP</keyword>
<feature type="domain" description="Shikimate dehydrogenase substrate binding N-terminal" evidence="10">
    <location>
        <begin position="12"/>
        <end position="95"/>
    </location>
</feature>
<comment type="function">
    <text evidence="8">Involved in the biosynthesis of the chorismate, which leads to the biosynthesis of aromatic amino acids. Catalyzes the reversible NADPH linked reduction of 3-dehydroshikimate (DHSA) to yield shikimate (SA).</text>
</comment>
<dbReference type="GO" id="GO:0005829">
    <property type="term" value="C:cytosol"/>
    <property type="evidence" value="ECO:0007669"/>
    <property type="project" value="TreeGrafter"/>
</dbReference>
<keyword evidence="13" id="KW-1185">Reference proteome</keyword>
<dbReference type="SUPFAM" id="SSF51735">
    <property type="entry name" value="NAD(P)-binding Rossmann-fold domains"/>
    <property type="match status" value="1"/>
</dbReference>
<dbReference type="GO" id="GO:0008652">
    <property type="term" value="P:amino acid biosynthetic process"/>
    <property type="evidence" value="ECO:0007669"/>
    <property type="project" value="UniProtKB-KW"/>
</dbReference>
<evidence type="ECO:0000256" key="3">
    <source>
        <dbReference type="ARBA" id="ARBA00022605"/>
    </source>
</evidence>
<dbReference type="GO" id="GO:0009073">
    <property type="term" value="P:aromatic amino acid family biosynthetic process"/>
    <property type="evidence" value="ECO:0007669"/>
    <property type="project" value="UniProtKB-KW"/>
</dbReference>
<feature type="binding site" evidence="8">
    <location>
        <position position="255"/>
    </location>
    <ligand>
        <name>shikimate</name>
        <dbReference type="ChEBI" id="CHEBI:36208"/>
    </ligand>
</feature>
<dbReference type="CDD" id="cd01065">
    <property type="entry name" value="NAD_bind_Shikimate_DH"/>
    <property type="match status" value="1"/>
</dbReference>
<feature type="binding site" evidence="8">
    <location>
        <begin position="156"/>
        <end position="161"/>
    </location>
    <ligand>
        <name>NADP(+)</name>
        <dbReference type="ChEBI" id="CHEBI:58349"/>
    </ligand>
</feature>
<dbReference type="NCBIfam" id="NF001310">
    <property type="entry name" value="PRK00258.1-2"/>
    <property type="match status" value="1"/>
</dbReference>
<gene>
    <name evidence="8" type="primary">aroE</name>
    <name evidence="12" type="ORF">SAMN04488135_103470</name>
</gene>
<proteinExistence type="inferred from homology"/>
<feature type="binding site" evidence="8">
    <location>
        <position position="93"/>
    </location>
    <ligand>
        <name>shikimate</name>
        <dbReference type="ChEBI" id="CHEBI:36208"/>
    </ligand>
</feature>
<evidence type="ECO:0000256" key="5">
    <source>
        <dbReference type="ARBA" id="ARBA00023002"/>
    </source>
</evidence>
<dbReference type="Proteomes" id="UP000184226">
    <property type="component" value="Unassembled WGS sequence"/>
</dbReference>
<feature type="binding site" evidence="8">
    <location>
        <position position="67"/>
    </location>
    <ligand>
        <name>shikimate</name>
        <dbReference type="ChEBI" id="CHEBI:36208"/>
    </ligand>
</feature>
<dbReference type="EMBL" id="FQXE01000003">
    <property type="protein sequence ID" value="SHH53767.1"/>
    <property type="molecule type" value="Genomic_DNA"/>
</dbReference>
<organism evidence="12 13">
    <name type="scientific">Pollutimonas bauzanensis</name>
    <dbReference type="NCBI Taxonomy" id="658167"/>
    <lineage>
        <taxon>Bacteria</taxon>
        <taxon>Pseudomonadati</taxon>
        <taxon>Pseudomonadota</taxon>
        <taxon>Betaproteobacteria</taxon>
        <taxon>Burkholderiales</taxon>
        <taxon>Alcaligenaceae</taxon>
        <taxon>Pollutimonas</taxon>
    </lineage>
</organism>
<feature type="domain" description="SDH C-terminal" evidence="11">
    <location>
        <begin position="248"/>
        <end position="278"/>
    </location>
</feature>
<comment type="similarity">
    <text evidence="8">Belongs to the shikimate dehydrogenase family.</text>
</comment>
<evidence type="ECO:0000259" key="10">
    <source>
        <dbReference type="Pfam" id="PF08501"/>
    </source>
</evidence>
<dbReference type="GO" id="GO:0050661">
    <property type="term" value="F:NADP binding"/>
    <property type="evidence" value="ECO:0007669"/>
    <property type="project" value="InterPro"/>
</dbReference>
<dbReference type="RefSeq" id="WP_245801202.1">
    <property type="nucleotide sequence ID" value="NZ_FQXE01000003.1"/>
</dbReference>
<feature type="binding site" evidence="8">
    <location>
        <position position="108"/>
    </location>
    <ligand>
        <name>shikimate</name>
        <dbReference type="ChEBI" id="CHEBI:36208"/>
    </ligand>
</feature>
<dbReference type="InterPro" id="IPR013708">
    <property type="entry name" value="Shikimate_DH-bd_N"/>
</dbReference>
<feature type="domain" description="Quinate/shikimate 5-dehydrogenase/glutamyl-tRNA reductase" evidence="9">
    <location>
        <begin position="124"/>
        <end position="202"/>
    </location>
</feature>
<evidence type="ECO:0000256" key="1">
    <source>
        <dbReference type="ARBA" id="ARBA00004871"/>
    </source>
</evidence>
<sequence length="284" mass="30086">MTSATPPKRYAVIGNPVEHSRSPFIHEQFGRQTGLALRYDKIKAPLDGFAGAVADFFAQGGHGLNVTVPFKEEAFALAQAHLSERARLAGAVNTLWMEQGRLHGCNTDGVGLLHDLRRLSHAPAGKNILLVGAGGAARGVAFPLLDAGCARLHIVNRTAQRAQQLRQQVAGHMPRLAASLSAGSLAEAGGPWDIVINATSSSLGQTPPDLPAGLYGPGALAYDMVYAPRPTPFMEQARRQGARQTADGLGMLVGQAAASFAIWHGVSPDMEPVLHALRQQLLYT</sequence>
<feature type="active site" description="Proton acceptor" evidence="8">
    <location>
        <position position="71"/>
    </location>
</feature>
<dbReference type="InterPro" id="IPR041121">
    <property type="entry name" value="SDH_C"/>
</dbReference>
<accession>A0A1M5TSL2</accession>
<protein>
    <recommendedName>
        <fullName evidence="2 8">Shikimate dehydrogenase (NADP(+))</fullName>
        <shortName evidence="8">SDH</shortName>
        <ecNumber evidence="2 8">1.1.1.25</ecNumber>
    </recommendedName>
</protein>
<dbReference type="InterPro" id="IPR036291">
    <property type="entry name" value="NAD(P)-bd_dom_sf"/>
</dbReference>
<evidence type="ECO:0000256" key="2">
    <source>
        <dbReference type="ARBA" id="ARBA00012962"/>
    </source>
</evidence>
<dbReference type="InterPro" id="IPR011342">
    <property type="entry name" value="Shikimate_DH"/>
</dbReference>
<comment type="catalytic activity">
    <reaction evidence="7 8">
        <text>shikimate + NADP(+) = 3-dehydroshikimate + NADPH + H(+)</text>
        <dbReference type="Rhea" id="RHEA:17737"/>
        <dbReference type="ChEBI" id="CHEBI:15378"/>
        <dbReference type="ChEBI" id="CHEBI:16630"/>
        <dbReference type="ChEBI" id="CHEBI:36208"/>
        <dbReference type="ChEBI" id="CHEBI:57783"/>
        <dbReference type="ChEBI" id="CHEBI:58349"/>
        <dbReference type="EC" id="1.1.1.25"/>
    </reaction>
</comment>
<dbReference type="Pfam" id="PF18317">
    <property type="entry name" value="SDH_C"/>
    <property type="match status" value="1"/>
</dbReference>
<dbReference type="InterPro" id="IPR022893">
    <property type="entry name" value="Shikimate_DH_fam"/>
</dbReference>
<dbReference type="UniPathway" id="UPA00053">
    <property type="reaction ID" value="UER00087"/>
</dbReference>
<dbReference type="EC" id="1.1.1.25" evidence="2 8"/>
<dbReference type="NCBIfam" id="TIGR00507">
    <property type="entry name" value="aroE"/>
    <property type="match status" value="1"/>
</dbReference>
<comment type="subunit">
    <text evidence="8">Homodimer.</text>
</comment>
<reference evidence="12 13" key="1">
    <citation type="submission" date="2016-11" db="EMBL/GenBank/DDBJ databases">
        <authorList>
            <person name="Jaros S."/>
            <person name="Januszkiewicz K."/>
            <person name="Wedrychowicz H."/>
        </authorList>
    </citation>
    <scope>NUCLEOTIDE SEQUENCE [LARGE SCALE GENOMIC DNA]</scope>
    <source>
        <strain evidence="12 13">CGMCC 1.10190</strain>
    </source>
</reference>
<evidence type="ECO:0000313" key="12">
    <source>
        <dbReference type="EMBL" id="SHH53767.1"/>
    </source>
</evidence>
<evidence type="ECO:0000256" key="6">
    <source>
        <dbReference type="ARBA" id="ARBA00023141"/>
    </source>
</evidence>
<keyword evidence="6 8" id="KW-0057">Aromatic amino acid biosynthesis</keyword>
<dbReference type="InterPro" id="IPR006151">
    <property type="entry name" value="Shikm_DH/Glu-tRNA_Rdtase"/>
</dbReference>
<comment type="pathway">
    <text evidence="1 8">Metabolic intermediate biosynthesis; chorismate biosynthesis; chorismate from D-erythrose 4-phosphate and phosphoenolpyruvate: step 4/7.</text>
</comment>
<evidence type="ECO:0000259" key="9">
    <source>
        <dbReference type="Pfam" id="PF01488"/>
    </source>
</evidence>
<dbReference type="FunFam" id="3.40.50.10860:FF:000006">
    <property type="entry name" value="Shikimate dehydrogenase (NADP(+))"/>
    <property type="match status" value="1"/>
</dbReference>
<dbReference type="Pfam" id="PF01488">
    <property type="entry name" value="Shikimate_DH"/>
    <property type="match status" value="1"/>
</dbReference>
<dbReference type="GO" id="GO:0004764">
    <property type="term" value="F:shikimate 3-dehydrogenase (NADP+) activity"/>
    <property type="evidence" value="ECO:0007669"/>
    <property type="project" value="UniProtKB-UniRule"/>
</dbReference>
<dbReference type="STRING" id="658167.SAMN04488135_103470"/>
<dbReference type="AlphaFoldDB" id="A0A1M5TSL2"/>
<evidence type="ECO:0000259" key="11">
    <source>
        <dbReference type="Pfam" id="PF18317"/>
    </source>
</evidence>
<dbReference type="SUPFAM" id="SSF53223">
    <property type="entry name" value="Aminoacid dehydrogenase-like, N-terminal domain"/>
    <property type="match status" value="1"/>
</dbReference>
<dbReference type="GO" id="GO:0019632">
    <property type="term" value="P:shikimate metabolic process"/>
    <property type="evidence" value="ECO:0007669"/>
    <property type="project" value="InterPro"/>
</dbReference>
<feature type="binding site" evidence="8">
    <location>
        <begin position="20"/>
        <end position="22"/>
    </location>
    <ligand>
        <name>shikimate</name>
        <dbReference type="ChEBI" id="CHEBI:36208"/>
    </ligand>
</feature>